<protein>
    <recommendedName>
        <fullName evidence="4">Lactococcin 972 family bacteriocin</fullName>
    </recommendedName>
</protein>
<keyword evidence="1" id="KW-0472">Membrane</keyword>
<dbReference type="RefSeq" id="WP_017618831.1">
    <property type="nucleotide sequence ID" value="NZ_ANBG01000197.1"/>
</dbReference>
<evidence type="ECO:0000313" key="3">
    <source>
        <dbReference type="Proteomes" id="UP000215005"/>
    </source>
</evidence>
<sequence>MSSTPTTTGRSLAARAGAIVAAFGLAGTLGVAIASPAEAACRSGGYSVTAYRSYAWTNTAHCRYYGRSWARHGRYYASTPWTSKSSSAYARHYTGATPRYAGYALTR</sequence>
<keyword evidence="3" id="KW-1185">Reference proteome</keyword>
<dbReference type="Proteomes" id="UP000215005">
    <property type="component" value="Chromosome"/>
</dbReference>
<name>A0A223SBZ5_9ACTN</name>
<evidence type="ECO:0000256" key="1">
    <source>
        <dbReference type="SAM" id="Phobius"/>
    </source>
</evidence>
<organism evidence="2 3">
    <name type="scientific">Nocardiopsis gilva YIM 90087</name>
    <dbReference type="NCBI Taxonomy" id="1235441"/>
    <lineage>
        <taxon>Bacteria</taxon>
        <taxon>Bacillati</taxon>
        <taxon>Actinomycetota</taxon>
        <taxon>Actinomycetes</taxon>
        <taxon>Streptosporangiales</taxon>
        <taxon>Nocardiopsidaceae</taxon>
        <taxon>Nocardiopsis</taxon>
    </lineage>
</organism>
<keyword evidence="1" id="KW-0812">Transmembrane</keyword>
<dbReference type="EMBL" id="CP022753">
    <property type="protein sequence ID" value="ASU85549.1"/>
    <property type="molecule type" value="Genomic_DNA"/>
</dbReference>
<reference evidence="2 3" key="1">
    <citation type="submission" date="2017-08" db="EMBL/GenBank/DDBJ databases">
        <title>The complete genome sequence of Nocardiopsis gilva YIM 90087.</title>
        <authorList>
            <person name="Yin M."/>
            <person name="Tang S."/>
        </authorList>
    </citation>
    <scope>NUCLEOTIDE SEQUENCE [LARGE SCALE GENOMIC DNA]</scope>
    <source>
        <strain evidence="2 3">YIM 90087</strain>
    </source>
</reference>
<accession>A0A223SBZ5</accession>
<evidence type="ECO:0008006" key="4">
    <source>
        <dbReference type="Google" id="ProtNLM"/>
    </source>
</evidence>
<feature type="transmembrane region" description="Helical" evidence="1">
    <location>
        <begin position="12"/>
        <end position="34"/>
    </location>
</feature>
<dbReference type="KEGG" id="ngv:CDO52_24555"/>
<evidence type="ECO:0000313" key="2">
    <source>
        <dbReference type="EMBL" id="ASU85549.1"/>
    </source>
</evidence>
<gene>
    <name evidence="2" type="ORF">CDO52_24555</name>
</gene>
<dbReference type="OrthoDB" id="9996269at2"/>
<dbReference type="AlphaFoldDB" id="A0A223SBZ5"/>
<keyword evidence="1" id="KW-1133">Transmembrane helix</keyword>
<proteinExistence type="predicted"/>